<reference evidence="2" key="1">
    <citation type="submission" date="2023-08" db="EMBL/GenBank/DDBJ databases">
        <authorList>
            <person name="Chen Y."/>
            <person name="Shah S."/>
            <person name="Dougan E. K."/>
            <person name="Thang M."/>
            <person name="Chan C."/>
        </authorList>
    </citation>
    <scope>NUCLEOTIDE SEQUENCE</scope>
</reference>
<gene>
    <name evidence="2" type="ORF">EVOR1521_LOCUS2524</name>
</gene>
<feature type="non-terminal residue" evidence="2">
    <location>
        <position position="99"/>
    </location>
</feature>
<feature type="compositionally biased region" description="Basic and acidic residues" evidence="1">
    <location>
        <begin position="15"/>
        <end position="29"/>
    </location>
</feature>
<protein>
    <submittedName>
        <fullName evidence="2">Uncharacterized protein</fullName>
    </submittedName>
</protein>
<evidence type="ECO:0000313" key="2">
    <source>
        <dbReference type="EMBL" id="CAJ1372443.1"/>
    </source>
</evidence>
<feature type="region of interest" description="Disordered" evidence="1">
    <location>
        <begin position="1"/>
        <end position="71"/>
    </location>
</feature>
<name>A0AA36HNL8_9DINO</name>
<organism evidence="2 3">
    <name type="scientific">Effrenium voratum</name>
    <dbReference type="NCBI Taxonomy" id="2562239"/>
    <lineage>
        <taxon>Eukaryota</taxon>
        <taxon>Sar</taxon>
        <taxon>Alveolata</taxon>
        <taxon>Dinophyceae</taxon>
        <taxon>Suessiales</taxon>
        <taxon>Symbiodiniaceae</taxon>
        <taxon>Effrenium</taxon>
    </lineage>
</organism>
<keyword evidence="3" id="KW-1185">Reference proteome</keyword>
<dbReference type="EMBL" id="CAUJNA010000135">
    <property type="protein sequence ID" value="CAJ1372443.1"/>
    <property type="molecule type" value="Genomic_DNA"/>
</dbReference>
<evidence type="ECO:0000313" key="3">
    <source>
        <dbReference type="Proteomes" id="UP001178507"/>
    </source>
</evidence>
<comment type="caution">
    <text evidence="2">The sequence shown here is derived from an EMBL/GenBank/DDBJ whole genome shotgun (WGS) entry which is preliminary data.</text>
</comment>
<proteinExistence type="predicted"/>
<accession>A0AA36HNL8</accession>
<dbReference type="Proteomes" id="UP001178507">
    <property type="component" value="Unassembled WGS sequence"/>
</dbReference>
<sequence>APPDTVAAQLGQRDAALKAEARRQARAEARPWATKPPSPPRHVSPRWSPRNSSLRRKIGPHTRDPMDGSLFSRRAVLEEDLQRQGLYEGQLRKKSKPKS</sequence>
<dbReference type="AlphaFoldDB" id="A0AA36HNL8"/>
<evidence type="ECO:0000256" key="1">
    <source>
        <dbReference type="SAM" id="MobiDB-lite"/>
    </source>
</evidence>